<reference evidence="1" key="1">
    <citation type="submission" date="2023-10" db="EMBL/GenBank/DDBJ databases">
        <title>Genome assembly of Pristionchus species.</title>
        <authorList>
            <person name="Yoshida K."/>
            <person name="Sommer R.J."/>
        </authorList>
    </citation>
    <scope>NUCLEOTIDE SEQUENCE</scope>
    <source>
        <strain evidence="1">RS0144</strain>
    </source>
</reference>
<sequence length="89" mass="10766">RHSSNTMMQRMLRFAISIIKISSTWNNLVDEYARRLPHLKKIIREMIRHHRVDLLEVQGIDFYADELWQFPETYGSMLQTLSRILRHVL</sequence>
<feature type="non-terminal residue" evidence="1">
    <location>
        <position position="89"/>
    </location>
</feature>
<feature type="non-terminal residue" evidence="1">
    <location>
        <position position="1"/>
    </location>
</feature>
<dbReference type="Proteomes" id="UP001432027">
    <property type="component" value="Unassembled WGS sequence"/>
</dbReference>
<accession>A0AAV5T3D8</accession>
<comment type="caution">
    <text evidence="1">The sequence shown here is derived from an EMBL/GenBank/DDBJ whole genome shotgun (WGS) entry which is preliminary data.</text>
</comment>
<proteinExistence type="predicted"/>
<evidence type="ECO:0000313" key="1">
    <source>
        <dbReference type="EMBL" id="GMS90005.1"/>
    </source>
</evidence>
<dbReference type="EMBL" id="BTSX01000003">
    <property type="protein sequence ID" value="GMS90005.1"/>
    <property type="molecule type" value="Genomic_DNA"/>
</dbReference>
<organism evidence="1 2">
    <name type="scientific">Pristionchus entomophagus</name>
    <dbReference type="NCBI Taxonomy" id="358040"/>
    <lineage>
        <taxon>Eukaryota</taxon>
        <taxon>Metazoa</taxon>
        <taxon>Ecdysozoa</taxon>
        <taxon>Nematoda</taxon>
        <taxon>Chromadorea</taxon>
        <taxon>Rhabditida</taxon>
        <taxon>Rhabditina</taxon>
        <taxon>Diplogasteromorpha</taxon>
        <taxon>Diplogasteroidea</taxon>
        <taxon>Neodiplogasteridae</taxon>
        <taxon>Pristionchus</taxon>
    </lineage>
</organism>
<dbReference type="AlphaFoldDB" id="A0AAV5T3D8"/>
<evidence type="ECO:0000313" key="2">
    <source>
        <dbReference type="Proteomes" id="UP001432027"/>
    </source>
</evidence>
<protein>
    <submittedName>
        <fullName evidence="1">Uncharacterized protein</fullName>
    </submittedName>
</protein>
<name>A0AAV5T3D8_9BILA</name>
<keyword evidence="2" id="KW-1185">Reference proteome</keyword>
<gene>
    <name evidence="1" type="ORF">PENTCL1PPCAC_12180</name>
</gene>